<feature type="region of interest" description="Disordered" evidence="1">
    <location>
        <begin position="25"/>
        <end position="77"/>
    </location>
</feature>
<dbReference type="Proteomes" id="UP001596302">
    <property type="component" value="Unassembled WGS sequence"/>
</dbReference>
<accession>A0ABW1IZ93</accession>
<evidence type="ECO:0000313" key="3">
    <source>
        <dbReference type="Proteomes" id="UP001596302"/>
    </source>
</evidence>
<evidence type="ECO:0000256" key="1">
    <source>
        <dbReference type="SAM" id="MobiDB-lite"/>
    </source>
</evidence>
<sequence>MTKQDMTSRETWSATEWLRRAAEALRRIPDDGPPHRREPDVCGDAGRATVLDEMPRRTVFPAGRPLSTGDPMSAGLRDPMRQFEDAARAARPPVPAFAGWVPIVSPVLAEPLAAMLDSLAEGAERTIRAGGSVTEDPYRSAVDVARLIVEASTVTTATD</sequence>
<keyword evidence="3" id="KW-1185">Reference proteome</keyword>
<organism evidence="2 3">
    <name type="scientific">Pseudonocardia hispaniensis</name>
    <dbReference type="NCBI Taxonomy" id="904933"/>
    <lineage>
        <taxon>Bacteria</taxon>
        <taxon>Bacillati</taxon>
        <taxon>Actinomycetota</taxon>
        <taxon>Actinomycetes</taxon>
        <taxon>Pseudonocardiales</taxon>
        <taxon>Pseudonocardiaceae</taxon>
        <taxon>Pseudonocardia</taxon>
    </lineage>
</organism>
<feature type="compositionally biased region" description="Basic and acidic residues" evidence="1">
    <location>
        <begin position="25"/>
        <end position="40"/>
    </location>
</feature>
<name>A0ABW1IZ93_9PSEU</name>
<comment type="caution">
    <text evidence="2">The sequence shown here is derived from an EMBL/GenBank/DDBJ whole genome shotgun (WGS) entry which is preliminary data.</text>
</comment>
<proteinExistence type="predicted"/>
<evidence type="ECO:0000313" key="2">
    <source>
        <dbReference type="EMBL" id="MFC5993756.1"/>
    </source>
</evidence>
<dbReference type="RefSeq" id="WP_379583656.1">
    <property type="nucleotide sequence ID" value="NZ_JBHSQW010000011.1"/>
</dbReference>
<reference evidence="3" key="1">
    <citation type="journal article" date="2019" name="Int. J. Syst. Evol. Microbiol.">
        <title>The Global Catalogue of Microorganisms (GCM) 10K type strain sequencing project: providing services to taxonomists for standard genome sequencing and annotation.</title>
        <authorList>
            <consortium name="The Broad Institute Genomics Platform"/>
            <consortium name="The Broad Institute Genome Sequencing Center for Infectious Disease"/>
            <person name="Wu L."/>
            <person name="Ma J."/>
        </authorList>
    </citation>
    <scope>NUCLEOTIDE SEQUENCE [LARGE SCALE GENOMIC DNA]</scope>
    <source>
        <strain evidence="3">CCM 8391</strain>
    </source>
</reference>
<gene>
    <name evidence="2" type="ORF">ACFQE5_05955</name>
</gene>
<dbReference type="EMBL" id="JBHSQW010000011">
    <property type="protein sequence ID" value="MFC5993756.1"/>
    <property type="molecule type" value="Genomic_DNA"/>
</dbReference>
<protein>
    <submittedName>
        <fullName evidence="2">Uncharacterized protein</fullName>
    </submittedName>
</protein>